<organism evidence="1 2">
    <name type="scientific">Solanum tuberosum</name>
    <name type="common">Potato</name>
    <dbReference type="NCBI Taxonomy" id="4113"/>
    <lineage>
        <taxon>Eukaryota</taxon>
        <taxon>Viridiplantae</taxon>
        <taxon>Streptophyta</taxon>
        <taxon>Embryophyta</taxon>
        <taxon>Tracheophyta</taxon>
        <taxon>Spermatophyta</taxon>
        <taxon>Magnoliopsida</taxon>
        <taxon>eudicotyledons</taxon>
        <taxon>Gunneridae</taxon>
        <taxon>Pentapetalae</taxon>
        <taxon>asterids</taxon>
        <taxon>lamiids</taxon>
        <taxon>Solanales</taxon>
        <taxon>Solanaceae</taxon>
        <taxon>Solanoideae</taxon>
        <taxon>Solaneae</taxon>
        <taxon>Solanum</taxon>
    </lineage>
</organism>
<gene>
    <name evidence="1" type="ORF">KY290_008823</name>
</gene>
<protein>
    <submittedName>
        <fullName evidence="1">Uncharacterized protein</fullName>
    </submittedName>
</protein>
<keyword evidence="2" id="KW-1185">Reference proteome</keyword>
<reference evidence="1 2" key="1">
    <citation type="journal article" date="2021" name="bioRxiv">
        <title>Chromosome-scale and haplotype-resolved genome assembly of a tetraploid potato cultivar.</title>
        <authorList>
            <person name="Sun H."/>
            <person name="Jiao W.-B."/>
            <person name="Krause K."/>
            <person name="Campoy J.A."/>
            <person name="Goel M."/>
            <person name="Folz-Donahue K."/>
            <person name="Kukat C."/>
            <person name="Huettel B."/>
            <person name="Schneeberger K."/>
        </authorList>
    </citation>
    <scope>NUCLEOTIDE SEQUENCE [LARGE SCALE GENOMIC DNA]</scope>
    <source>
        <strain evidence="1">SolTubOtavaFocal</strain>
        <tissue evidence="1">Leaves</tissue>
    </source>
</reference>
<sequence length="97" mass="11447">MHKHHIYTSLEGSKNSEVLFRLFYSSQQKGLRSGVSVELLNLDEACYTRCMWLIGSPYTPYHDHNDLNKEEAAVMVTPRCKHFFRKKRRQEDEDKGI</sequence>
<accession>A0ABQ7W9I7</accession>
<dbReference type="Proteomes" id="UP000826656">
    <property type="component" value="Unassembled WGS sequence"/>
</dbReference>
<evidence type="ECO:0000313" key="1">
    <source>
        <dbReference type="EMBL" id="KAH0777412.1"/>
    </source>
</evidence>
<evidence type="ECO:0000313" key="2">
    <source>
        <dbReference type="Proteomes" id="UP000826656"/>
    </source>
</evidence>
<dbReference type="EMBL" id="JAIVGD010000003">
    <property type="protein sequence ID" value="KAH0777412.1"/>
    <property type="molecule type" value="Genomic_DNA"/>
</dbReference>
<proteinExistence type="predicted"/>
<name>A0ABQ7W9I7_SOLTU</name>
<comment type="caution">
    <text evidence="1">The sequence shown here is derived from an EMBL/GenBank/DDBJ whole genome shotgun (WGS) entry which is preliminary data.</text>
</comment>